<feature type="binding site" evidence="3">
    <location>
        <position position="1054"/>
    </location>
    <ligand>
        <name>ATP</name>
        <dbReference type="ChEBI" id="CHEBI:30616"/>
    </ligand>
</feature>
<evidence type="ECO:0000313" key="8">
    <source>
        <dbReference type="Proteomes" id="UP001159405"/>
    </source>
</evidence>
<dbReference type="InterPro" id="IPR011009">
    <property type="entry name" value="Kinase-like_dom_sf"/>
</dbReference>
<dbReference type="Gene3D" id="1.10.510.10">
    <property type="entry name" value="Transferase(Phosphotransferase) domain 1"/>
    <property type="match status" value="1"/>
</dbReference>
<evidence type="ECO:0000256" key="2">
    <source>
        <dbReference type="ARBA" id="ARBA00022840"/>
    </source>
</evidence>
<name>A0ABN8NH55_9CNID</name>
<dbReference type="Gene3D" id="3.40.50.300">
    <property type="entry name" value="P-loop containing nucleotide triphosphate hydrolases"/>
    <property type="match status" value="1"/>
</dbReference>
<dbReference type="PROSITE" id="PS50011">
    <property type="entry name" value="PROTEIN_KINASE_DOM"/>
    <property type="match status" value="1"/>
</dbReference>
<feature type="coiled-coil region" evidence="4">
    <location>
        <begin position="713"/>
        <end position="754"/>
    </location>
</feature>
<evidence type="ECO:0000256" key="4">
    <source>
        <dbReference type="SAM" id="Coils"/>
    </source>
</evidence>
<sequence>MSGGAVLLREKFDSIHSPTNLPTILSNPSVERQLKTARLTCPEWKCLYPYPGIYGKSSDFDVSLIFRLLRTICNFTPPLTGWDSLPNDSDHTLEADLARLKCYRNEVYGHSKSLEIPDDQFIDLWRKISESLLRIAGSLSSHEQSNWKDAIDKFLLEPLTPEEERYAEELGLWYEKDLDLKKAVQELAQNEKALQALIQEEFRVIKDDVRGQQGSVADRFDITKSSAFRVYRRVCGAIVNNLPGQLIKFPSGQRAREVEQRFEEKWGFPGVLGAIDGSYIPVKRPRKNPEQYMAYLQLLTQETSAVEQNSSKTVVAIKMGDGLDQIDDMGEICEIMKSLQIPTKGLKNCEEMKAKLRDFLNESATKRVSEPYQVISNASKSDERKRKKLQDIYKNTSVFLDKLDPGVKIILQESFGDLETAIRESITKLQPRKEYTVLVAGETSAGKSSVINLILGEDLLPFSVLSTTSTICELKYGEKKMIKVHFKDDGTQKLDPEMHELNESPDEDYTAQISRFVSLKTDRDKTPYKKIELFWPHPLLKENVMIVDSPGVGESEVMDEFVVNYMSNAFCFMYVINTHNAGGVQKDRLEKLLQCAQAKLTKNDLVLFTGCALFVCNKWDLIQPNDQREVKEAQVTKLSKKLPNLDPGKQMVYLSCTTAQTCQKFGYITPDFNNLIAGISHLIVSAMQNKMEMHFRWLEEVLLRVSHQVKIFLKTTKLSLQETKEKISKAKRRMQELQESQQRKFDELSKYQSEILEDIIAKLSEYFKSEETVKQFCEWSPDEAPEVKETWQLTKDEVLKCISKRTQQFVQNWEDETQEFATAQASLITFCCKNYVIMEEAIHQVEENVFLDADEDATHSREKARKVFKGSAPMWLRQGLAPVIVGSPLLTLGLYKTFKKKLRYRGKRDKYQEDPSAYMSKRSKKCLEKIGTQDRLLPLINEQLEDAIHCLVQLKDKMPKLLECNDKFYQKLLDDDRSKTVVRETYEPLAMEAEFLRRELTVFSLKEMRKSDFSRDELKWDEHRQSIIGRGSFSTVYRGILTQSGKPEVNVAIKEYIHPLSASNVWHFVDEEKALRELRHPGIVKYFGTCLLHETNGTTVTIVLELCDCSLRELVTSHPENAPARLSKEPIRNKVLNWALQVLDALCYIHSKGFVHRDLKLDNLLLTHDGEVKLADVGVGKYEEEITGTICGTSLYLAPEVLDGRIYNSKADMYSFAFILWELWYGERVFADTVVSRHQSKLLKDVKDGLRPWHIEKTSQPSPLWTTVMESCWEKIPGKRMTATDALAALKVLKNKGDVRSRSDSRPPTPPPKKTVLSGRRPRSCSQKPPVMPKTKPKSTRASVSYSSKSEDLSLHLDSNDKA</sequence>
<evidence type="ECO:0000256" key="5">
    <source>
        <dbReference type="SAM" id="MobiDB-lite"/>
    </source>
</evidence>
<dbReference type="InterPro" id="IPR027417">
    <property type="entry name" value="P-loop_NTPase"/>
</dbReference>
<dbReference type="PANTHER" id="PTHR26392">
    <property type="entry name" value="MITOGEN-ACTIVATED PROTEIN KINASE KINASE KINASE 7-RELATED"/>
    <property type="match status" value="1"/>
</dbReference>
<dbReference type="InterPro" id="IPR008271">
    <property type="entry name" value="Ser/Thr_kinase_AS"/>
</dbReference>
<keyword evidence="1 3" id="KW-0547">Nucleotide-binding</keyword>
<keyword evidence="2 3" id="KW-0067">ATP-binding</keyword>
<reference evidence="7 8" key="1">
    <citation type="submission" date="2022-05" db="EMBL/GenBank/DDBJ databases">
        <authorList>
            <consortium name="Genoscope - CEA"/>
            <person name="William W."/>
        </authorList>
    </citation>
    <scope>NUCLEOTIDE SEQUENCE [LARGE SCALE GENOMIC DNA]</scope>
</reference>
<comment type="caution">
    <text evidence="7">The sequence shown here is derived from an EMBL/GenBank/DDBJ whole genome shotgun (WGS) entry which is preliminary data.</text>
</comment>
<dbReference type="InterPro" id="IPR041249">
    <property type="entry name" value="HEPN_DZIP3"/>
</dbReference>
<proteinExistence type="predicted"/>
<accession>A0ABN8NH55</accession>
<dbReference type="Pfam" id="PF00069">
    <property type="entry name" value="Pkinase"/>
    <property type="match status" value="1"/>
</dbReference>
<dbReference type="SUPFAM" id="SSF52540">
    <property type="entry name" value="P-loop containing nucleoside triphosphate hydrolases"/>
    <property type="match status" value="1"/>
</dbReference>
<feature type="compositionally biased region" description="Basic and acidic residues" evidence="5">
    <location>
        <begin position="1349"/>
        <end position="1363"/>
    </location>
</feature>
<dbReference type="Pfam" id="PF18738">
    <property type="entry name" value="HEPN_DZIP3"/>
    <property type="match status" value="1"/>
</dbReference>
<evidence type="ECO:0000259" key="6">
    <source>
        <dbReference type="PROSITE" id="PS50011"/>
    </source>
</evidence>
<keyword evidence="4" id="KW-0175">Coiled coil</keyword>
<dbReference type="InterPro" id="IPR045063">
    <property type="entry name" value="Dynamin_N"/>
</dbReference>
<dbReference type="PROSITE" id="PS00107">
    <property type="entry name" value="PROTEIN_KINASE_ATP"/>
    <property type="match status" value="1"/>
</dbReference>
<evidence type="ECO:0000313" key="7">
    <source>
        <dbReference type="EMBL" id="CAH3105547.1"/>
    </source>
</evidence>
<dbReference type="PROSITE" id="PS00108">
    <property type="entry name" value="PROTEIN_KINASE_ST"/>
    <property type="match status" value="1"/>
</dbReference>
<gene>
    <name evidence="7" type="ORF">PLOB_00013737</name>
</gene>
<dbReference type="InterPro" id="IPR000719">
    <property type="entry name" value="Prot_kinase_dom"/>
</dbReference>
<evidence type="ECO:0000256" key="3">
    <source>
        <dbReference type="PROSITE-ProRule" id="PRU10141"/>
    </source>
</evidence>
<dbReference type="SUPFAM" id="SSF56112">
    <property type="entry name" value="Protein kinase-like (PK-like)"/>
    <property type="match status" value="1"/>
</dbReference>
<protein>
    <recommendedName>
        <fullName evidence="6">Protein kinase domain-containing protein</fullName>
    </recommendedName>
</protein>
<dbReference type="SMART" id="SM00220">
    <property type="entry name" value="S_TKc"/>
    <property type="match status" value="1"/>
</dbReference>
<dbReference type="PANTHER" id="PTHR26392:SF92">
    <property type="entry name" value="PROTEIN KINASE DOMAIN-CONTAINING PROTEIN"/>
    <property type="match status" value="1"/>
</dbReference>
<keyword evidence="8" id="KW-1185">Reference proteome</keyword>
<dbReference type="InterPro" id="IPR017441">
    <property type="entry name" value="Protein_kinase_ATP_BS"/>
</dbReference>
<dbReference type="EMBL" id="CALNXK010000018">
    <property type="protein sequence ID" value="CAH3105547.1"/>
    <property type="molecule type" value="Genomic_DNA"/>
</dbReference>
<dbReference type="Pfam" id="PF00350">
    <property type="entry name" value="Dynamin_N"/>
    <property type="match status" value="1"/>
</dbReference>
<organism evidence="7 8">
    <name type="scientific">Porites lobata</name>
    <dbReference type="NCBI Taxonomy" id="104759"/>
    <lineage>
        <taxon>Eukaryota</taxon>
        <taxon>Metazoa</taxon>
        <taxon>Cnidaria</taxon>
        <taxon>Anthozoa</taxon>
        <taxon>Hexacorallia</taxon>
        <taxon>Scleractinia</taxon>
        <taxon>Fungiina</taxon>
        <taxon>Poritidae</taxon>
        <taxon>Porites</taxon>
    </lineage>
</organism>
<evidence type="ECO:0000256" key="1">
    <source>
        <dbReference type="ARBA" id="ARBA00022741"/>
    </source>
</evidence>
<feature type="domain" description="Protein kinase" evidence="6">
    <location>
        <begin position="1022"/>
        <end position="1293"/>
    </location>
</feature>
<feature type="region of interest" description="Disordered" evidence="5">
    <location>
        <begin position="1297"/>
        <end position="1363"/>
    </location>
</feature>
<dbReference type="Proteomes" id="UP001159405">
    <property type="component" value="Unassembled WGS sequence"/>
</dbReference>